<dbReference type="Proteomes" id="UP000629468">
    <property type="component" value="Unassembled WGS sequence"/>
</dbReference>
<dbReference type="SUPFAM" id="SSF55729">
    <property type="entry name" value="Acyl-CoA N-acyltransferases (Nat)"/>
    <property type="match status" value="1"/>
</dbReference>
<dbReference type="AlphaFoldDB" id="A0A8H7CA91"/>
<protein>
    <recommendedName>
        <fullName evidence="3">N-acetyltransferase domain-containing protein</fullName>
    </recommendedName>
</protein>
<accession>A0A8H7CA91</accession>
<gene>
    <name evidence="1" type="ORF">Agabi119p4_6730</name>
</gene>
<evidence type="ECO:0000313" key="1">
    <source>
        <dbReference type="EMBL" id="KAF7770756.1"/>
    </source>
</evidence>
<organism evidence="1 2">
    <name type="scientific">Agaricus bisporus var. burnettii</name>
    <dbReference type="NCBI Taxonomy" id="192524"/>
    <lineage>
        <taxon>Eukaryota</taxon>
        <taxon>Fungi</taxon>
        <taxon>Dikarya</taxon>
        <taxon>Basidiomycota</taxon>
        <taxon>Agaricomycotina</taxon>
        <taxon>Agaricomycetes</taxon>
        <taxon>Agaricomycetidae</taxon>
        <taxon>Agaricales</taxon>
        <taxon>Agaricineae</taxon>
        <taxon>Agaricaceae</taxon>
        <taxon>Agaricus</taxon>
    </lineage>
</organism>
<sequence length="230" mass="25932">MGTLEPLEVNPQTGEPFLRLRKHPNIILTPPRDNDISNLLPPLNDERVHIWLAGVPFPYTSEHAHSWINRIKADCDQGLKELTDGSPFLTQCPVRYLREIQEDGSELFVGDIGLIRSSEMTQLENAKHDNETNMILPAGNPDIVWTIGDRLLLIILIALLPTQIHAVDTILNEIGKPLMGARHMVVAVYTVNESSKKVFLKNGFAVVRCISNYAEVKGFQRDFIVLERHV</sequence>
<dbReference type="InterPro" id="IPR016181">
    <property type="entry name" value="Acyl_CoA_acyltransferase"/>
</dbReference>
<dbReference type="Gene3D" id="3.40.630.30">
    <property type="match status" value="1"/>
</dbReference>
<reference evidence="1 2" key="1">
    <citation type="journal article" name="Sci. Rep.">
        <title>Telomere-to-telomere assembled and centromere annotated genomes of the two main subspecies of the button mushroom Agaricus bisporus reveal especially polymorphic chromosome ends.</title>
        <authorList>
            <person name="Sonnenberg A.S.M."/>
            <person name="Sedaghat-Telgerd N."/>
            <person name="Lavrijssen B."/>
            <person name="Ohm R.A."/>
            <person name="Hendrickx P.M."/>
            <person name="Scholtmeijer K."/>
            <person name="Baars J.J.P."/>
            <person name="van Peer A."/>
        </authorList>
    </citation>
    <scope>NUCLEOTIDE SEQUENCE [LARGE SCALE GENOMIC DNA]</scope>
    <source>
        <strain evidence="1 2">H119_p4</strain>
    </source>
</reference>
<proteinExistence type="predicted"/>
<evidence type="ECO:0000313" key="2">
    <source>
        <dbReference type="Proteomes" id="UP000629468"/>
    </source>
</evidence>
<evidence type="ECO:0008006" key="3">
    <source>
        <dbReference type="Google" id="ProtNLM"/>
    </source>
</evidence>
<name>A0A8H7CA91_AGABI</name>
<comment type="caution">
    <text evidence="1">The sequence shown here is derived from an EMBL/GenBank/DDBJ whole genome shotgun (WGS) entry which is preliminary data.</text>
</comment>
<dbReference type="EMBL" id="JABXXO010000009">
    <property type="protein sequence ID" value="KAF7770756.1"/>
    <property type="molecule type" value="Genomic_DNA"/>
</dbReference>